<sequence length="326" mass="36443">MEPLRWTAHMEDCLRELREQGEDPLDEPLVELVNIQLIVIRAGETACYDRYTGTSAGHDNQSTLYPQALLMQLESVDDQMSHAVKQQPIIQFHLSTARLIIAELALAGDPALSTPTTNNQPHPNLQRLRYLHLLLRSITAWQTTYRTLTLHAFRSLPMTLMLQSRFSTGLLFVLTTLTNEPAWLTREEVRATVDLLECLEFSAEAYARVAETVGLDAGPYDVKGSDIFTLASGRTRKILGMWRAQLEPPPPPPLPLSPPLALEANERALMRCGAGIGEDGWQQQGGLPVPGQMEIRGVQRDEAQVHGLEEINWAEVDLFMDSLFAL</sequence>
<comment type="caution">
    <text evidence="1">The sequence shown here is derived from an EMBL/GenBank/DDBJ whole genome shotgun (WGS) entry which is preliminary data.</text>
</comment>
<dbReference type="AlphaFoldDB" id="A0AAN7TGH2"/>
<reference evidence="1" key="1">
    <citation type="submission" date="2023-08" db="EMBL/GenBank/DDBJ databases">
        <title>Black Yeasts Isolated from many extreme environments.</title>
        <authorList>
            <person name="Coleine C."/>
            <person name="Stajich J.E."/>
            <person name="Selbmann L."/>
        </authorList>
    </citation>
    <scope>NUCLEOTIDE SEQUENCE</scope>
    <source>
        <strain evidence="1">CCFEE 5401</strain>
    </source>
</reference>
<accession>A0AAN7TGH2</accession>
<gene>
    <name evidence="1" type="ORF">LTR62_004603</name>
</gene>
<organism evidence="1 2">
    <name type="scientific">Meristemomyces frigidus</name>
    <dbReference type="NCBI Taxonomy" id="1508187"/>
    <lineage>
        <taxon>Eukaryota</taxon>
        <taxon>Fungi</taxon>
        <taxon>Dikarya</taxon>
        <taxon>Ascomycota</taxon>
        <taxon>Pezizomycotina</taxon>
        <taxon>Dothideomycetes</taxon>
        <taxon>Dothideomycetidae</taxon>
        <taxon>Mycosphaerellales</taxon>
        <taxon>Teratosphaeriaceae</taxon>
        <taxon>Meristemomyces</taxon>
    </lineage>
</organism>
<dbReference type="Proteomes" id="UP001310890">
    <property type="component" value="Unassembled WGS sequence"/>
</dbReference>
<evidence type="ECO:0000313" key="2">
    <source>
        <dbReference type="Proteomes" id="UP001310890"/>
    </source>
</evidence>
<dbReference type="EMBL" id="JAVRRL010000035">
    <property type="protein sequence ID" value="KAK5111871.1"/>
    <property type="molecule type" value="Genomic_DNA"/>
</dbReference>
<protein>
    <submittedName>
        <fullName evidence="1">Uncharacterized protein</fullName>
    </submittedName>
</protein>
<name>A0AAN7TGH2_9PEZI</name>
<proteinExistence type="predicted"/>
<evidence type="ECO:0000313" key="1">
    <source>
        <dbReference type="EMBL" id="KAK5111871.1"/>
    </source>
</evidence>